<dbReference type="RefSeq" id="WP_310536165.1">
    <property type="nucleotide sequence ID" value="NZ_BAAAOC010000015.1"/>
</dbReference>
<comment type="caution">
    <text evidence="4">The sequence shown here is derived from an EMBL/GenBank/DDBJ whole genome shotgun (WGS) entry which is preliminary data.</text>
</comment>
<dbReference type="NCBIfam" id="NF003952">
    <property type="entry name" value="PRK05450.1-5"/>
    <property type="match status" value="1"/>
</dbReference>
<dbReference type="InterPro" id="IPR004528">
    <property type="entry name" value="KdsB"/>
</dbReference>
<proteinExistence type="predicted"/>
<evidence type="ECO:0000256" key="1">
    <source>
        <dbReference type="ARBA" id="ARBA00022679"/>
    </source>
</evidence>
<dbReference type="PANTHER" id="PTHR42866">
    <property type="entry name" value="3-DEOXY-MANNO-OCTULOSONATE CYTIDYLYLTRANSFERASE"/>
    <property type="match status" value="1"/>
</dbReference>
<keyword evidence="1 4" id="KW-0808">Transferase</keyword>
<keyword evidence="3" id="KW-0448">Lipopolysaccharide biosynthesis</keyword>
<dbReference type="GO" id="GO:0008690">
    <property type="term" value="F:3-deoxy-manno-octulosonate cytidylyltransferase activity"/>
    <property type="evidence" value="ECO:0007669"/>
    <property type="project" value="UniProtKB-EC"/>
</dbReference>
<reference evidence="5" key="1">
    <citation type="submission" date="2023-07" db="EMBL/GenBank/DDBJ databases">
        <title>Description of three actinobacteria isolated from air of manufacturing shop in a pharmaceutical factory.</title>
        <authorList>
            <person name="Zhang D.-F."/>
        </authorList>
    </citation>
    <scope>NUCLEOTIDE SEQUENCE [LARGE SCALE GENOMIC DNA]</scope>
    <source>
        <strain evidence="5">CCTCC AB 207010</strain>
    </source>
</reference>
<dbReference type="Pfam" id="PF02348">
    <property type="entry name" value="CTP_transf_3"/>
    <property type="match status" value="2"/>
</dbReference>
<organism evidence="4 5">
    <name type="scientific">Nesterenkonia flava</name>
    <dbReference type="NCBI Taxonomy" id="469799"/>
    <lineage>
        <taxon>Bacteria</taxon>
        <taxon>Bacillati</taxon>
        <taxon>Actinomycetota</taxon>
        <taxon>Actinomycetes</taxon>
        <taxon>Micrococcales</taxon>
        <taxon>Micrococcaceae</taxon>
        <taxon>Nesterenkonia</taxon>
    </lineage>
</organism>
<dbReference type="Gene3D" id="3.90.550.10">
    <property type="entry name" value="Spore Coat Polysaccharide Biosynthesis Protein SpsA, Chain A"/>
    <property type="match status" value="2"/>
</dbReference>
<keyword evidence="5" id="KW-1185">Reference proteome</keyword>
<protein>
    <submittedName>
        <fullName evidence="4">3-deoxy-manno-octulosonate cytidylyltransferase</fullName>
        <ecNumber evidence="4">2.7.7.38</ecNumber>
    </submittedName>
</protein>
<gene>
    <name evidence="4" type="primary">kdsB</name>
    <name evidence="4" type="ORF">RH857_01280</name>
</gene>
<evidence type="ECO:0000256" key="2">
    <source>
        <dbReference type="ARBA" id="ARBA00022695"/>
    </source>
</evidence>
<dbReference type="InterPro" id="IPR029044">
    <property type="entry name" value="Nucleotide-diphossugar_trans"/>
</dbReference>
<keyword evidence="2 4" id="KW-0548">Nucleotidyltransferase</keyword>
<dbReference type="EC" id="2.7.7.38" evidence="4"/>
<sequence>MVPSRLESTRLPRKALADICGLPMVIHVLRRVQMSPIVDEVYIATDSEEIKALVESYGGRAIMTSSEHTTGIERITEASAGMDYDVICLINGDEPALNPEHIQSSVETLLDSDAPTALLASRSTTVNSPSDFKVVTNRVGEAMYFSREDIPSPSRSGKTDFLKAYHLISFRKGALDEYSALEKTPLEAVEGHDHLRFLENGLKVQIGVVEHDSFSVDTPENLVEMIGQMKQDQLFTQYRHEAKPQPETAPAVRRWSSSPVTALVPCRAGSERVKDKNTRPFAGFEGGLLELKLQQLVNVPEIDNIIVSTNDPVVMDFTRKFAATTDKPIEINERPDELADSSTPMSKFIQYAAELQEEGTMLMTHVTHPLVTAKTFSELIAAWREAEAAGHDSLITATRLHAFLWDADAKPFNYDDSQEKWPRSQDIDPLFEINHAAYLMPFARMREVGDRVGTNPYIYEMDQSVAMDIDWEHQFHLLEDIVTAKRQRGLDLL</sequence>
<dbReference type="Proteomes" id="UP001260872">
    <property type="component" value="Unassembled WGS sequence"/>
</dbReference>
<dbReference type="SUPFAM" id="SSF53448">
    <property type="entry name" value="Nucleotide-diphospho-sugar transferases"/>
    <property type="match status" value="2"/>
</dbReference>
<evidence type="ECO:0000313" key="4">
    <source>
        <dbReference type="EMBL" id="MDR5710774.1"/>
    </source>
</evidence>
<evidence type="ECO:0000256" key="3">
    <source>
        <dbReference type="ARBA" id="ARBA00022985"/>
    </source>
</evidence>
<dbReference type="EMBL" id="JAVKGT010000002">
    <property type="protein sequence ID" value="MDR5710774.1"/>
    <property type="molecule type" value="Genomic_DNA"/>
</dbReference>
<dbReference type="InterPro" id="IPR003329">
    <property type="entry name" value="Cytidylyl_trans"/>
</dbReference>
<accession>A0ABU1FQ62</accession>
<name>A0ABU1FQ62_9MICC</name>
<dbReference type="CDD" id="cd02517">
    <property type="entry name" value="CMP-KDO-Synthetase"/>
    <property type="match status" value="1"/>
</dbReference>
<dbReference type="PANTHER" id="PTHR42866:SF2">
    <property type="entry name" value="3-DEOXY-MANNO-OCTULOSONATE CYTIDYLYLTRANSFERASE, MITOCHONDRIAL"/>
    <property type="match status" value="1"/>
</dbReference>
<evidence type="ECO:0000313" key="5">
    <source>
        <dbReference type="Proteomes" id="UP001260872"/>
    </source>
</evidence>
<dbReference type="CDD" id="cd02513">
    <property type="entry name" value="CMP-NeuAc_Synthase"/>
    <property type="match status" value="1"/>
</dbReference>